<dbReference type="Pfam" id="PF13191">
    <property type="entry name" value="AAA_16"/>
    <property type="match status" value="1"/>
</dbReference>
<dbReference type="GO" id="GO:0003677">
    <property type="term" value="F:DNA binding"/>
    <property type="evidence" value="ECO:0007669"/>
    <property type="project" value="UniProtKB-KW"/>
</dbReference>
<dbReference type="GO" id="GO:0004016">
    <property type="term" value="F:adenylate cyclase activity"/>
    <property type="evidence" value="ECO:0007669"/>
    <property type="project" value="TreeGrafter"/>
</dbReference>
<dbReference type="InterPro" id="IPR016032">
    <property type="entry name" value="Sig_transdc_resp-reg_C-effctor"/>
</dbReference>
<keyword evidence="2" id="KW-0067">ATP-binding</keyword>
<dbReference type="InterPro" id="IPR041664">
    <property type="entry name" value="AAA_16"/>
</dbReference>
<reference evidence="4 5" key="1">
    <citation type="submission" date="2020-07" db="EMBL/GenBank/DDBJ databases">
        <title>Sequencing the genomes of 1000 actinobacteria strains.</title>
        <authorList>
            <person name="Klenk H.-P."/>
        </authorList>
    </citation>
    <scope>NUCLEOTIDE SEQUENCE [LARGE SCALE GENOMIC DNA]</scope>
    <source>
        <strain evidence="4 5">DSM 103164</strain>
    </source>
</reference>
<name>A0A7Z0D6B2_9ACTN</name>
<dbReference type="GO" id="GO:0005737">
    <property type="term" value="C:cytoplasm"/>
    <property type="evidence" value="ECO:0007669"/>
    <property type="project" value="TreeGrafter"/>
</dbReference>
<evidence type="ECO:0000313" key="5">
    <source>
        <dbReference type="Proteomes" id="UP000527616"/>
    </source>
</evidence>
<dbReference type="InterPro" id="IPR027417">
    <property type="entry name" value="P-loop_NTPase"/>
</dbReference>
<dbReference type="PANTHER" id="PTHR16305">
    <property type="entry name" value="TESTICULAR SOLUBLE ADENYLYL CYCLASE"/>
    <property type="match status" value="1"/>
</dbReference>
<dbReference type="InterPro" id="IPR036388">
    <property type="entry name" value="WH-like_DNA-bd_sf"/>
</dbReference>
<dbReference type="SUPFAM" id="SSF52540">
    <property type="entry name" value="P-loop containing nucleoside triphosphate hydrolases"/>
    <property type="match status" value="1"/>
</dbReference>
<dbReference type="PANTHER" id="PTHR16305:SF35">
    <property type="entry name" value="TRANSCRIPTIONAL ACTIVATOR DOMAIN"/>
    <property type="match status" value="1"/>
</dbReference>
<dbReference type="SMART" id="SM00421">
    <property type="entry name" value="HTH_LUXR"/>
    <property type="match status" value="1"/>
</dbReference>
<keyword evidence="5" id="KW-1185">Reference proteome</keyword>
<evidence type="ECO:0000256" key="2">
    <source>
        <dbReference type="ARBA" id="ARBA00022840"/>
    </source>
</evidence>
<dbReference type="InterPro" id="IPR000792">
    <property type="entry name" value="Tscrpt_reg_LuxR_C"/>
</dbReference>
<feature type="domain" description="HTH luxR-type" evidence="3">
    <location>
        <begin position="887"/>
        <end position="952"/>
    </location>
</feature>
<dbReference type="CDD" id="cd06170">
    <property type="entry name" value="LuxR_C_like"/>
    <property type="match status" value="1"/>
</dbReference>
<dbReference type="PROSITE" id="PS50043">
    <property type="entry name" value="HTH_LUXR_2"/>
    <property type="match status" value="1"/>
</dbReference>
<dbReference type="Gene3D" id="1.10.10.10">
    <property type="entry name" value="Winged helix-like DNA-binding domain superfamily/Winged helix DNA-binding domain"/>
    <property type="match status" value="1"/>
</dbReference>
<gene>
    <name evidence="4" type="ORF">GGQ54_000173</name>
</gene>
<accession>A0A7Z0D6B2</accession>
<sequence length="954" mass="100598">MTYSSPLVGRGEELTALADTVLGRAGGAALLGGDAGVGKSRLLDALAGLAADRGVRVLVGHCLELGDAAPPYLPFAELVAGLGPGLADEFPALAPLLPAGSAGGWSERAALLLGLHGAIERAAATGPLLLIVEDVHWADSSTRDALGYLLIRGFTGPVGLVISWRTDDIDRRHPLRRSLAEWTRLPRVGRVVLGPLGDEEMRAILGDLGDPDPAPELLELAGGNPFYAEELHAARSLGATRISDQLTELLAVRLERLTPQARTVARVAALAGHRVGDDLLAAVTGLPRPELEAALRELLDQHVLQTTDTPPGYRVRHALLAATIREELLPGERSRLHGALATALGERPDSAPAEIAEHARQAGDARLAFPALIAAGRRAEESSAPDRAARHYADALELAGRDPALLELTDAPDVDALVISASRAWRAAGDEFRAAELVEDRLARLGEAPIGASDAELQTRADLLMELALAHDVLDVAGQPLERLLAMIGRLDRPSPQRARLRHMAARMAVRIDDFELARSQGEASLAEARELAVPGLAADIETTLARLDDFAGHSEASAETLRSLIARSERAGRHAAELRARYQLARVLARLDDHPDTLTALLALVRRGRELGVAIANPHARDGRALAGHFAILTGRWQTADELLAADGAPGVEAAAIRALRLVLDAQRGRTDAALAALTLVRPAWTRDMFVAVHSAVATIDMHGARGDVAAMLAVYADLAAVDGAIWSDRADFWVRAATTTLLRIADLALADPAQAARHREAVARLGSDVDRVRTAYAAGRVPGSGTTPGVELRAWAARADAVRPLLAAIAAGDRVPPPESVEAARASLAEFVAGDIPFEEARARILLADLLERSGDRAGARDERRAALTLAEQLGAGELVARLRPAGTVGPLTARETEVLRLVAAGSTNGQIAERLHISTKTASVHVSNILAKLGAANRSEAAATATRQGLL</sequence>
<comment type="caution">
    <text evidence="4">The sequence shown here is derived from an EMBL/GenBank/DDBJ whole genome shotgun (WGS) entry which is preliminary data.</text>
</comment>
<protein>
    <submittedName>
        <fullName evidence="4">DNA-binding NarL/FixJ family response regulator</fullName>
    </submittedName>
</protein>
<dbReference type="Pfam" id="PF00196">
    <property type="entry name" value="GerE"/>
    <property type="match status" value="1"/>
</dbReference>
<dbReference type="GO" id="GO:0006355">
    <property type="term" value="P:regulation of DNA-templated transcription"/>
    <property type="evidence" value="ECO:0007669"/>
    <property type="project" value="InterPro"/>
</dbReference>
<evidence type="ECO:0000313" key="4">
    <source>
        <dbReference type="EMBL" id="NYI69613.1"/>
    </source>
</evidence>
<dbReference type="AlphaFoldDB" id="A0A7Z0D6B2"/>
<dbReference type="GO" id="GO:0005524">
    <property type="term" value="F:ATP binding"/>
    <property type="evidence" value="ECO:0007669"/>
    <property type="project" value="UniProtKB-KW"/>
</dbReference>
<dbReference type="PRINTS" id="PR00038">
    <property type="entry name" value="HTHLUXR"/>
</dbReference>
<dbReference type="RefSeq" id="WP_179443662.1">
    <property type="nucleotide sequence ID" value="NZ_JACBZS010000001.1"/>
</dbReference>
<keyword evidence="4" id="KW-0238">DNA-binding</keyword>
<keyword evidence="1" id="KW-0547">Nucleotide-binding</keyword>
<organism evidence="4 5">
    <name type="scientific">Naumannella cuiyingiana</name>
    <dbReference type="NCBI Taxonomy" id="1347891"/>
    <lineage>
        <taxon>Bacteria</taxon>
        <taxon>Bacillati</taxon>
        <taxon>Actinomycetota</taxon>
        <taxon>Actinomycetes</taxon>
        <taxon>Propionibacteriales</taxon>
        <taxon>Propionibacteriaceae</taxon>
        <taxon>Naumannella</taxon>
    </lineage>
</organism>
<dbReference type="EMBL" id="JACBZS010000001">
    <property type="protein sequence ID" value="NYI69613.1"/>
    <property type="molecule type" value="Genomic_DNA"/>
</dbReference>
<evidence type="ECO:0000256" key="1">
    <source>
        <dbReference type="ARBA" id="ARBA00022741"/>
    </source>
</evidence>
<proteinExistence type="predicted"/>
<dbReference type="Proteomes" id="UP000527616">
    <property type="component" value="Unassembled WGS sequence"/>
</dbReference>
<dbReference type="SUPFAM" id="SSF46894">
    <property type="entry name" value="C-terminal effector domain of the bipartite response regulators"/>
    <property type="match status" value="1"/>
</dbReference>
<evidence type="ECO:0000259" key="3">
    <source>
        <dbReference type="PROSITE" id="PS50043"/>
    </source>
</evidence>